<name>A0AA96V645_9EURY</name>
<keyword evidence="6 9" id="KW-1133">Transmembrane helix</keyword>
<comment type="subcellular location">
    <subcellularLocation>
        <location evidence="1">Cell membrane</location>
        <topology evidence="1">Multi-pass membrane protein</topology>
    </subcellularLocation>
</comment>
<feature type="transmembrane region" description="Helical" evidence="9">
    <location>
        <begin position="161"/>
        <end position="183"/>
    </location>
</feature>
<keyword evidence="3" id="KW-0645">Protease</keyword>
<evidence type="ECO:0000256" key="7">
    <source>
        <dbReference type="ARBA" id="ARBA00023136"/>
    </source>
</evidence>
<gene>
    <name evidence="10" type="ORF">MsAm2_12290</name>
</gene>
<dbReference type="EMBL" id="CP131061">
    <property type="protein sequence ID" value="WNY27432.1"/>
    <property type="molecule type" value="Genomic_DNA"/>
</dbReference>
<organism evidence="10 11">
    <name type="scientific">Methanolapillus ohkumae</name>
    <dbReference type="NCBI Taxonomy" id="3028298"/>
    <lineage>
        <taxon>Archaea</taxon>
        <taxon>Methanobacteriati</taxon>
        <taxon>Methanobacteriota</taxon>
        <taxon>Stenosarchaea group</taxon>
        <taxon>Methanomicrobia</taxon>
        <taxon>Methanosarcinales</taxon>
        <taxon>Methanosarcinaceae</taxon>
        <taxon>Methanolapillus</taxon>
    </lineage>
</organism>
<feature type="transmembrane region" description="Helical" evidence="9">
    <location>
        <begin position="195"/>
        <end position="219"/>
    </location>
</feature>
<dbReference type="NCBIfam" id="TIGR04125">
    <property type="entry name" value="exosort_PGF_TRM"/>
    <property type="match status" value="1"/>
</dbReference>
<dbReference type="RefSeq" id="WP_338097410.1">
    <property type="nucleotide sequence ID" value="NZ_CP131061.1"/>
</dbReference>
<feature type="active site" description="Acyl-thioester intermediate" evidence="8">
    <location>
        <position position="169"/>
    </location>
</feature>
<accession>A0AA96V645</accession>
<dbReference type="InterPro" id="IPR014522">
    <property type="entry name" value="ArtA"/>
</dbReference>
<evidence type="ECO:0000256" key="5">
    <source>
        <dbReference type="ARBA" id="ARBA00022801"/>
    </source>
</evidence>
<feature type="transmembrane region" description="Helical" evidence="9">
    <location>
        <begin position="55"/>
        <end position="78"/>
    </location>
</feature>
<feature type="transmembrane region" description="Helical" evidence="9">
    <location>
        <begin position="6"/>
        <end position="21"/>
    </location>
</feature>
<keyword evidence="4 9" id="KW-0812">Transmembrane</keyword>
<dbReference type="Proteomes" id="UP001304970">
    <property type="component" value="Chromosome"/>
</dbReference>
<evidence type="ECO:0000256" key="6">
    <source>
        <dbReference type="ARBA" id="ARBA00022989"/>
    </source>
</evidence>
<keyword evidence="11" id="KW-1185">Reference proteome</keyword>
<keyword evidence="2" id="KW-1003">Cell membrane</keyword>
<evidence type="ECO:0000256" key="2">
    <source>
        <dbReference type="ARBA" id="ARBA00022475"/>
    </source>
</evidence>
<keyword evidence="5" id="KW-0378">Hydrolase</keyword>
<dbReference type="Pfam" id="PF09721">
    <property type="entry name" value="Exosortase_EpsH"/>
    <property type="match status" value="1"/>
</dbReference>
<dbReference type="InterPro" id="IPR026392">
    <property type="entry name" value="Exo/Archaeosortase_dom"/>
</dbReference>
<dbReference type="NCBIfam" id="TIGR04178">
    <property type="entry name" value="exo_archaeo"/>
    <property type="match status" value="1"/>
</dbReference>
<evidence type="ECO:0008006" key="12">
    <source>
        <dbReference type="Google" id="ProtNLM"/>
    </source>
</evidence>
<evidence type="ECO:0000256" key="1">
    <source>
        <dbReference type="ARBA" id="ARBA00004651"/>
    </source>
</evidence>
<sequence length="286" mass="32414">MENELFWISIALMIVSLLLYKEKKIFEVLCGVAWILFGFYWLSLISHYYEISDFTNIVLILLLFLFCMILAVFAGRTFKNKIREADPQNPVSQELEKKVRLFFDVTKLVALVCIIYMPFKMIEPVNYFLIDMVATQTTALLNLLGYGAIHTAYNSISYNGISVTIILACTAIESIAFFTGLVLSVRTSNTKNKVFAFLLTVPVIYILNLLRNVFVVIAYGDMWFGADSFVIAHHYIAKAGSMIILIVLAYVTLKLLPETMDMAAGLWDLVTDEIRSVFKIGTKGQK</sequence>
<dbReference type="InterPro" id="IPR019127">
    <property type="entry name" value="Exosortase"/>
</dbReference>
<evidence type="ECO:0000256" key="8">
    <source>
        <dbReference type="PIRSR" id="PIRSR025737-1"/>
    </source>
</evidence>
<dbReference type="GeneID" id="89228656"/>
<feature type="transmembrane region" description="Helical" evidence="9">
    <location>
        <begin position="99"/>
        <end position="119"/>
    </location>
</feature>
<protein>
    <recommendedName>
        <fullName evidence="12">Archaeosortase A</fullName>
    </recommendedName>
</protein>
<dbReference type="GO" id="GO:0008233">
    <property type="term" value="F:peptidase activity"/>
    <property type="evidence" value="ECO:0007669"/>
    <property type="project" value="UniProtKB-KW"/>
</dbReference>
<evidence type="ECO:0000313" key="10">
    <source>
        <dbReference type="EMBL" id="WNY27432.1"/>
    </source>
</evidence>
<feature type="transmembrane region" description="Helical" evidence="9">
    <location>
        <begin position="231"/>
        <end position="253"/>
    </location>
</feature>
<feature type="active site" description="Proton donor" evidence="8">
    <location>
        <position position="211"/>
    </location>
</feature>
<reference evidence="10 11" key="1">
    <citation type="submission" date="2023-07" db="EMBL/GenBank/DDBJ databases">
        <title>Closed genome sequence of Methanosarcinaceae archaeon Am2.</title>
        <authorList>
            <person name="Poehlein A."/>
            <person name="Protasov E."/>
            <person name="Platt K."/>
            <person name="Reeh H."/>
            <person name="Daniel R."/>
            <person name="Brune A."/>
        </authorList>
    </citation>
    <scope>NUCLEOTIDE SEQUENCE [LARGE SCALE GENOMIC DNA]</scope>
    <source>
        <strain evidence="10 11">Am2</strain>
    </source>
</reference>
<feature type="transmembrane region" description="Helical" evidence="9">
    <location>
        <begin position="28"/>
        <end position="49"/>
    </location>
</feature>
<evidence type="ECO:0000256" key="4">
    <source>
        <dbReference type="ARBA" id="ARBA00022692"/>
    </source>
</evidence>
<keyword evidence="7 9" id="KW-0472">Membrane</keyword>
<proteinExistence type="predicted"/>
<dbReference type="PIRSF" id="PIRSF025737">
    <property type="entry name" value="Cyco1"/>
    <property type="match status" value="1"/>
</dbReference>
<evidence type="ECO:0000256" key="9">
    <source>
        <dbReference type="SAM" id="Phobius"/>
    </source>
</evidence>
<dbReference type="AlphaFoldDB" id="A0AA96V645"/>
<dbReference type="GO" id="GO:0005886">
    <property type="term" value="C:plasma membrane"/>
    <property type="evidence" value="ECO:0007669"/>
    <property type="project" value="UniProtKB-SubCell"/>
</dbReference>
<evidence type="ECO:0000256" key="3">
    <source>
        <dbReference type="ARBA" id="ARBA00022670"/>
    </source>
</evidence>
<dbReference type="GO" id="GO:0006508">
    <property type="term" value="P:proteolysis"/>
    <property type="evidence" value="ECO:0007669"/>
    <property type="project" value="UniProtKB-KW"/>
</dbReference>
<evidence type="ECO:0000313" key="11">
    <source>
        <dbReference type="Proteomes" id="UP001304970"/>
    </source>
</evidence>